<dbReference type="AlphaFoldDB" id="A0A917XLG6"/>
<comment type="caution">
    <text evidence="2">The sequence shown here is derived from an EMBL/GenBank/DDBJ whole genome shotgun (WGS) entry which is preliminary data.</text>
</comment>
<gene>
    <name evidence="2" type="ORF">GCM10011578_080710</name>
</gene>
<sequence length="117" mass="12776">MPYLRSDPLPAKRTEPYRTVLAAMGGRRHARIGQRTAGGAPSRTVVPGLVSSEAAEPESADTLRRRIDEASPYIPLEQPARGPRCGFAATSRGNPLTADDQRRRREVVAETARLVWG</sequence>
<dbReference type="SUPFAM" id="SSF51726">
    <property type="entry name" value="UROD/MetE-like"/>
    <property type="match status" value="1"/>
</dbReference>
<reference evidence="2" key="1">
    <citation type="journal article" date="2014" name="Int. J. Syst. Evol. Microbiol.">
        <title>Complete genome sequence of Corynebacterium casei LMG S-19264T (=DSM 44701T), isolated from a smear-ripened cheese.</title>
        <authorList>
            <consortium name="US DOE Joint Genome Institute (JGI-PGF)"/>
            <person name="Walter F."/>
            <person name="Albersmeier A."/>
            <person name="Kalinowski J."/>
            <person name="Ruckert C."/>
        </authorList>
    </citation>
    <scope>NUCLEOTIDE SEQUENCE</scope>
    <source>
        <strain evidence="2">CGMCC 4.7110</strain>
    </source>
</reference>
<dbReference type="PANTHER" id="PTHR43844:SF1">
    <property type="entry name" value="METHIONINE SYNTHASE"/>
    <property type="match status" value="1"/>
</dbReference>
<dbReference type="EMBL" id="BMML01000025">
    <property type="protein sequence ID" value="GGN36948.1"/>
    <property type="molecule type" value="Genomic_DNA"/>
</dbReference>
<feature type="region of interest" description="Disordered" evidence="1">
    <location>
        <begin position="75"/>
        <end position="104"/>
    </location>
</feature>
<evidence type="ECO:0000313" key="3">
    <source>
        <dbReference type="Proteomes" id="UP000653411"/>
    </source>
</evidence>
<accession>A0A917XLG6</accession>
<evidence type="ECO:0000313" key="2">
    <source>
        <dbReference type="EMBL" id="GGN36948.1"/>
    </source>
</evidence>
<dbReference type="InterPro" id="IPR038071">
    <property type="entry name" value="UROD/MetE-like_sf"/>
</dbReference>
<protein>
    <submittedName>
        <fullName evidence="2">Uncharacterized protein</fullName>
    </submittedName>
</protein>
<evidence type="ECO:0000256" key="1">
    <source>
        <dbReference type="SAM" id="MobiDB-lite"/>
    </source>
</evidence>
<organism evidence="2 3">
    <name type="scientific">Streptomyces fuscichromogenes</name>
    <dbReference type="NCBI Taxonomy" id="1324013"/>
    <lineage>
        <taxon>Bacteria</taxon>
        <taxon>Bacillati</taxon>
        <taxon>Actinomycetota</taxon>
        <taxon>Actinomycetes</taxon>
        <taxon>Kitasatosporales</taxon>
        <taxon>Streptomycetaceae</taxon>
        <taxon>Streptomyces</taxon>
    </lineage>
</organism>
<keyword evidence="3" id="KW-1185">Reference proteome</keyword>
<dbReference type="PANTHER" id="PTHR43844">
    <property type="entry name" value="METHIONINE SYNTHASE"/>
    <property type="match status" value="1"/>
</dbReference>
<name>A0A917XLG6_9ACTN</name>
<reference evidence="2" key="2">
    <citation type="submission" date="2020-09" db="EMBL/GenBank/DDBJ databases">
        <authorList>
            <person name="Sun Q."/>
            <person name="Zhou Y."/>
        </authorList>
    </citation>
    <scope>NUCLEOTIDE SEQUENCE</scope>
    <source>
        <strain evidence="2">CGMCC 4.7110</strain>
    </source>
</reference>
<dbReference type="Gene3D" id="3.20.20.210">
    <property type="match status" value="1"/>
</dbReference>
<dbReference type="Proteomes" id="UP000653411">
    <property type="component" value="Unassembled WGS sequence"/>
</dbReference>
<proteinExistence type="predicted"/>